<feature type="region of interest" description="Disordered" evidence="1">
    <location>
        <begin position="86"/>
        <end position="115"/>
    </location>
</feature>
<dbReference type="Proteomes" id="UP000269396">
    <property type="component" value="Unassembled WGS sequence"/>
</dbReference>
<protein>
    <submittedName>
        <fullName evidence="2">Uncharacterized protein</fullName>
    </submittedName>
</protein>
<reference evidence="2 3" key="1">
    <citation type="submission" date="2018-11" db="EMBL/GenBank/DDBJ databases">
        <authorList>
            <consortium name="Pathogen Informatics"/>
        </authorList>
    </citation>
    <scope>NUCLEOTIDE SEQUENCE [LARGE SCALE GENOMIC DNA]</scope>
    <source>
        <strain>Denwood</strain>
        <strain evidence="3">Zambia</strain>
    </source>
</reference>
<evidence type="ECO:0000256" key="1">
    <source>
        <dbReference type="SAM" id="MobiDB-lite"/>
    </source>
</evidence>
<dbReference type="EMBL" id="UZAL01029850">
    <property type="protein sequence ID" value="VDP50726.1"/>
    <property type="molecule type" value="Genomic_DNA"/>
</dbReference>
<accession>A0A183P5G7</accession>
<evidence type="ECO:0000313" key="2">
    <source>
        <dbReference type="EMBL" id="VDP50726.1"/>
    </source>
</evidence>
<keyword evidence="3" id="KW-1185">Reference proteome</keyword>
<organism evidence="2 3">
    <name type="scientific">Schistosoma mattheei</name>
    <dbReference type="NCBI Taxonomy" id="31246"/>
    <lineage>
        <taxon>Eukaryota</taxon>
        <taxon>Metazoa</taxon>
        <taxon>Spiralia</taxon>
        <taxon>Lophotrochozoa</taxon>
        <taxon>Platyhelminthes</taxon>
        <taxon>Trematoda</taxon>
        <taxon>Digenea</taxon>
        <taxon>Strigeidida</taxon>
        <taxon>Schistosomatoidea</taxon>
        <taxon>Schistosomatidae</taxon>
        <taxon>Schistosoma</taxon>
    </lineage>
</organism>
<proteinExistence type="predicted"/>
<feature type="compositionally biased region" description="Polar residues" evidence="1">
    <location>
        <begin position="86"/>
        <end position="99"/>
    </location>
</feature>
<name>A0A183P5G7_9TREM</name>
<sequence length="115" mass="13086">MQFKTTNVASASTAVSLNIHKGKAISSNATWRMPTHSHSIEKLWNMWQLSHVWTASSMNKKDRQIKGDISATDEYMELQATVCMPTQNSESSIRTSRQSRCTEMRLRELPQPTSK</sequence>
<evidence type="ECO:0000313" key="3">
    <source>
        <dbReference type="Proteomes" id="UP000269396"/>
    </source>
</evidence>
<dbReference type="AlphaFoldDB" id="A0A183P5G7"/>
<gene>
    <name evidence="2" type="ORF">SMTD_LOCUS9603</name>
</gene>